<evidence type="ECO:0000256" key="1">
    <source>
        <dbReference type="SAM" id="Phobius"/>
    </source>
</evidence>
<organism evidence="2 3">
    <name type="scientific">Paragemmobacter aquarius</name>
    <dbReference type="NCBI Taxonomy" id="2169400"/>
    <lineage>
        <taxon>Bacteria</taxon>
        <taxon>Pseudomonadati</taxon>
        <taxon>Pseudomonadota</taxon>
        <taxon>Alphaproteobacteria</taxon>
        <taxon>Rhodobacterales</taxon>
        <taxon>Paracoccaceae</taxon>
        <taxon>Paragemmobacter</taxon>
    </lineage>
</organism>
<keyword evidence="1" id="KW-1133">Transmembrane helix</keyword>
<keyword evidence="1" id="KW-0812">Transmembrane</keyword>
<dbReference type="Proteomes" id="UP000244496">
    <property type="component" value="Chromosome"/>
</dbReference>
<protein>
    <recommendedName>
        <fullName evidence="4">DUF2484 family protein</fullName>
    </recommendedName>
</protein>
<dbReference type="RefSeq" id="WP_108434688.1">
    <property type="nucleotide sequence ID" value="NZ_CP028918.1"/>
</dbReference>
<feature type="transmembrane region" description="Helical" evidence="1">
    <location>
        <begin position="55"/>
        <end position="76"/>
    </location>
</feature>
<sequence length="84" mass="9389">MNWALVAAFGWLIVANVMAMLPTRDQHWTAAYVLIAAGIPILGWVTWANGPVWGIAILLMGCSVLRWPLVFLFRWLRRKAAGTP</sequence>
<keyword evidence="3" id="KW-1185">Reference proteome</keyword>
<evidence type="ECO:0000313" key="3">
    <source>
        <dbReference type="Proteomes" id="UP000244496"/>
    </source>
</evidence>
<proteinExistence type="predicted"/>
<reference evidence="2 3" key="1">
    <citation type="submission" date="2018-04" db="EMBL/GenBank/DDBJ databases">
        <title>Genome sequencing of Gemmobacter.</title>
        <authorList>
            <person name="Yi H."/>
            <person name="Baek M.-G."/>
        </authorList>
    </citation>
    <scope>NUCLEOTIDE SEQUENCE [LARGE SCALE GENOMIC DNA]</scope>
    <source>
        <strain evidence="2 3">HYN0069</strain>
    </source>
</reference>
<dbReference type="KEGG" id="geh:HYN69_04465"/>
<feature type="transmembrane region" description="Helical" evidence="1">
    <location>
        <begin position="29"/>
        <end position="48"/>
    </location>
</feature>
<accession>A0A2S0UJ62</accession>
<dbReference type="OrthoDB" id="7862849at2"/>
<evidence type="ECO:0008006" key="4">
    <source>
        <dbReference type="Google" id="ProtNLM"/>
    </source>
</evidence>
<keyword evidence="1" id="KW-0472">Membrane</keyword>
<dbReference type="EMBL" id="CP028918">
    <property type="protein sequence ID" value="AWB47863.1"/>
    <property type="molecule type" value="Genomic_DNA"/>
</dbReference>
<dbReference type="Pfam" id="PF10658">
    <property type="entry name" value="DUF2484"/>
    <property type="match status" value="1"/>
</dbReference>
<dbReference type="AlphaFoldDB" id="A0A2S0UJ62"/>
<dbReference type="InterPro" id="IPR018919">
    <property type="entry name" value="DUF2484"/>
</dbReference>
<gene>
    <name evidence="2" type="ORF">HYN69_04465</name>
</gene>
<evidence type="ECO:0000313" key="2">
    <source>
        <dbReference type="EMBL" id="AWB47863.1"/>
    </source>
</evidence>
<name>A0A2S0UJ62_9RHOB</name>